<reference evidence="2 3" key="1">
    <citation type="submission" date="2018-08" db="EMBL/GenBank/DDBJ databases">
        <title>Aphanomyces genome sequencing and annotation.</title>
        <authorList>
            <person name="Minardi D."/>
            <person name="Oidtmann B."/>
            <person name="Van Der Giezen M."/>
            <person name="Studholme D.J."/>
        </authorList>
    </citation>
    <scope>NUCLEOTIDE SEQUENCE [LARGE SCALE GENOMIC DNA]</scope>
    <source>
        <strain evidence="2 3">FDL457</strain>
    </source>
</reference>
<feature type="region of interest" description="Disordered" evidence="1">
    <location>
        <begin position="330"/>
        <end position="421"/>
    </location>
</feature>
<dbReference type="EMBL" id="QUTF01023577">
    <property type="protein sequence ID" value="RHY86655.1"/>
    <property type="molecule type" value="Genomic_DNA"/>
</dbReference>
<evidence type="ECO:0000313" key="2">
    <source>
        <dbReference type="EMBL" id="RHY86655.1"/>
    </source>
</evidence>
<dbReference type="VEuPathDB" id="FungiDB:H257_04394"/>
<organism evidence="2 3">
    <name type="scientific">Aphanomyces astaci</name>
    <name type="common">Crayfish plague agent</name>
    <dbReference type="NCBI Taxonomy" id="112090"/>
    <lineage>
        <taxon>Eukaryota</taxon>
        <taxon>Sar</taxon>
        <taxon>Stramenopiles</taxon>
        <taxon>Oomycota</taxon>
        <taxon>Saprolegniomycetes</taxon>
        <taxon>Saprolegniales</taxon>
        <taxon>Verrucalvaceae</taxon>
        <taxon>Aphanomyces</taxon>
    </lineage>
</organism>
<proteinExistence type="predicted"/>
<dbReference type="Proteomes" id="UP000286510">
    <property type="component" value="Unassembled WGS sequence"/>
</dbReference>
<comment type="caution">
    <text evidence="2">The sequence shown here is derived from an EMBL/GenBank/DDBJ whole genome shotgun (WGS) entry which is preliminary data.</text>
</comment>
<accession>A0A3R7AR78</accession>
<protein>
    <submittedName>
        <fullName evidence="2">Uncharacterized protein</fullName>
    </submittedName>
</protein>
<name>A0A3R7AR78_APHAT</name>
<feature type="compositionally biased region" description="Basic and acidic residues" evidence="1">
    <location>
        <begin position="398"/>
        <end position="413"/>
    </location>
</feature>
<evidence type="ECO:0000313" key="3">
    <source>
        <dbReference type="Proteomes" id="UP000286510"/>
    </source>
</evidence>
<gene>
    <name evidence="2" type="ORF">DYB26_000304</name>
</gene>
<dbReference type="AlphaFoldDB" id="A0A3R7AR78"/>
<sequence length="494" mass="54242">MAAPPVVQYTHASIAERRIMRKNAIPEHAYTGYVGCIHPDNDFAFFRYVPKDTREQADDPKPVVGKIKHAIVGYRGRSLIASYERNSDVLLVGHRHNKEAMIGTTFTRGLEIVPQPVRLRKPYAMPQANKHLPISASGYGGFDKLSGYGQFLSRSQAGGQVADTSGYGEMDNETQYGQFAAPPRPHDDVRSTYGEFAQASKYGQFAPPPSASGYGKFEKMSGYGQFAPPPAESGYGKFEKMSGYGQFAPPPAESGYGKFEKMSGYGQFAPPPAESGYGKFEKMSGYGQFAPPPAESGYGKFEKMSGYGQFAPPPAESGYGKFEKMSGYGQFAPPPDASEYGKFQDTSNYGQFAPPPPSNNAENARGHRQGAAALPNKPIPQDGTHDRRKPETIPTNHVRPENPPHDQLTDPHKPPLRVPRPPLNEIRFDDLCRNEGLRDAYIRVLRRVGGAPAVASLFQRISNVLRQQKGSKTETKQRVKVAFDLVVSRGLNII</sequence>
<evidence type="ECO:0000256" key="1">
    <source>
        <dbReference type="SAM" id="MobiDB-lite"/>
    </source>
</evidence>